<name>A0A5E7CF29_PSEFL</name>
<dbReference type="AlphaFoldDB" id="A0A5E7CF29"/>
<evidence type="ECO:0000313" key="1">
    <source>
        <dbReference type="EMBL" id="VVN94151.1"/>
    </source>
</evidence>
<protein>
    <submittedName>
        <fullName evidence="1">Uncharacterized protein</fullName>
    </submittedName>
</protein>
<organism evidence="1 2">
    <name type="scientific">Pseudomonas fluorescens</name>
    <dbReference type="NCBI Taxonomy" id="294"/>
    <lineage>
        <taxon>Bacteria</taxon>
        <taxon>Pseudomonadati</taxon>
        <taxon>Pseudomonadota</taxon>
        <taxon>Gammaproteobacteria</taxon>
        <taxon>Pseudomonadales</taxon>
        <taxon>Pseudomonadaceae</taxon>
        <taxon>Pseudomonas</taxon>
    </lineage>
</organism>
<dbReference type="EMBL" id="CABVIB010000009">
    <property type="protein sequence ID" value="VVN94151.1"/>
    <property type="molecule type" value="Genomic_DNA"/>
</dbReference>
<evidence type="ECO:0000313" key="2">
    <source>
        <dbReference type="Proteomes" id="UP000326018"/>
    </source>
</evidence>
<reference evidence="1 2" key="1">
    <citation type="submission" date="2019-09" db="EMBL/GenBank/DDBJ databases">
        <authorList>
            <person name="Chandra G."/>
            <person name="Truman W A."/>
        </authorList>
    </citation>
    <scope>NUCLEOTIDE SEQUENCE [LARGE SCALE GENOMIC DNA]</scope>
    <source>
        <strain evidence="1">PS712</strain>
    </source>
</reference>
<dbReference type="Proteomes" id="UP000326018">
    <property type="component" value="Unassembled WGS sequence"/>
</dbReference>
<proteinExistence type="predicted"/>
<accession>A0A5E7CF29</accession>
<sequence>MLGGLRILFFDLHNKSRREPGQLCFTCTVASGDALRVAPG</sequence>
<gene>
    <name evidence="1" type="ORF">PS712_02128</name>
</gene>